<evidence type="ECO:0000313" key="1">
    <source>
        <dbReference type="EMBL" id="CEK94587.1"/>
    </source>
</evidence>
<name>A0A0B7BNW3_9EUPU</name>
<proteinExistence type="predicted"/>
<dbReference type="AlphaFoldDB" id="A0A0B7BNW3"/>
<organism evidence="1">
    <name type="scientific">Arion vulgaris</name>
    <dbReference type="NCBI Taxonomy" id="1028688"/>
    <lineage>
        <taxon>Eukaryota</taxon>
        <taxon>Metazoa</taxon>
        <taxon>Spiralia</taxon>
        <taxon>Lophotrochozoa</taxon>
        <taxon>Mollusca</taxon>
        <taxon>Gastropoda</taxon>
        <taxon>Heterobranchia</taxon>
        <taxon>Euthyneura</taxon>
        <taxon>Panpulmonata</taxon>
        <taxon>Eupulmonata</taxon>
        <taxon>Stylommatophora</taxon>
        <taxon>Helicina</taxon>
        <taxon>Arionoidea</taxon>
        <taxon>Arionidae</taxon>
        <taxon>Arion</taxon>
    </lineage>
</organism>
<protein>
    <submittedName>
        <fullName evidence="1">Uncharacterized protein</fullName>
    </submittedName>
</protein>
<reference evidence="1" key="1">
    <citation type="submission" date="2014-12" db="EMBL/GenBank/DDBJ databases">
        <title>Insight into the proteome of Arion vulgaris.</title>
        <authorList>
            <person name="Aradska J."/>
            <person name="Bulat T."/>
            <person name="Smidak R."/>
            <person name="Sarate P."/>
            <person name="Gangsoo J."/>
            <person name="Sialana F."/>
            <person name="Bilban M."/>
            <person name="Lubec G."/>
        </authorList>
    </citation>
    <scope>NUCLEOTIDE SEQUENCE</scope>
    <source>
        <tissue evidence="1">Skin</tissue>
    </source>
</reference>
<dbReference type="EMBL" id="HACG01047722">
    <property type="protein sequence ID" value="CEK94587.1"/>
    <property type="molecule type" value="Transcribed_RNA"/>
</dbReference>
<gene>
    <name evidence="1" type="primary">ORF201730</name>
</gene>
<sequence length="56" mass="5981">MCPSRLAYSKVCVPWDLSSYIGGSITPGRSNQAEQMGPQEVTAQNPLACSKCSDCN</sequence>
<accession>A0A0B7BNW3</accession>